<dbReference type="AlphaFoldDB" id="A0A1J4MRI1"/>
<dbReference type="RefSeq" id="XP_028876508.1">
    <property type="nucleotide sequence ID" value="XM_029019034.1"/>
</dbReference>
<dbReference type="Proteomes" id="UP000186176">
    <property type="component" value="Unassembled WGS sequence"/>
</dbReference>
<dbReference type="EMBL" id="LRBP01000001">
    <property type="protein sequence ID" value="OII75501.1"/>
    <property type="molecule type" value="Genomic_DNA"/>
</dbReference>
<dbReference type="GeneID" id="39978813"/>
<protein>
    <submittedName>
        <fullName evidence="1">Uncharacterized protein</fullName>
    </submittedName>
</protein>
<proteinExistence type="predicted"/>
<dbReference type="OrthoDB" id="433738at2759"/>
<dbReference type="GO" id="GO:0003755">
    <property type="term" value="F:peptidyl-prolyl cis-trans isomerase activity"/>
    <property type="evidence" value="ECO:0007669"/>
    <property type="project" value="InterPro"/>
</dbReference>
<gene>
    <name evidence="1" type="ORF">cubi_02022</name>
</gene>
<evidence type="ECO:0000313" key="2">
    <source>
        <dbReference type="Proteomes" id="UP000186176"/>
    </source>
</evidence>
<evidence type="ECO:0000313" key="1">
    <source>
        <dbReference type="EMBL" id="OII75501.1"/>
    </source>
</evidence>
<reference evidence="1 2" key="1">
    <citation type="submission" date="2016-10" db="EMBL/GenBank/DDBJ databases">
        <title>Reductive evolution of mitochondrial metabolism and differential evolution of invasion-related proteins in Cryptosporidium.</title>
        <authorList>
            <person name="Liu S."/>
            <person name="Roellig D.M."/>
            <person name="Guo Y."/>
            <person name="Li N."/>
            <person name="Frace M.A."/>
            <person name="Tang K."/>
            <person name="Zhang L."/>
            <person name="Feng Y."/>
            <person name="Xiao L."/>
        </authorList>
    </citation>
    <scope>NUCLEOTIDE SEQUENCE [LARGE SCALE GENOMIC DNA]</scope>
    <source>
        <strain evidence="1">39726</strain>
    </source>
</reference>
<sequence length="737" mass="84864">MREFSDSEISEITEINSDDELPSDSIGDYSVISLKGILKEIISCGSGYEKPGIGDELLIELESTNILSSDNSDKINTVQQKNGKLKVTLGDHSTDEYYSTRKREIPWGIEMALRKMLKGEKSKILIKKGSVFSRPRDLCGKICVNSIIRVEDCKSYNNRSKKLINMIKKEANEFDVFTVTLHDFHHIEMICDNVNKKVWKKGVYLKSPSKKDKVELFISKLQIGKISENLTNSSRLYDMNSEFDRLKFSLSLDDLSEINELVKYIFGNERIHVNDFIYCILSMKLGEISEFRFYNSNHENISILIHLTGFYWEKNIQIKLPFNKEIQNNSIKLSSYESESLYTTNPSLKEGKLSSKRISSLNLDHNTRINILLEKFTLVDNNKGERIELSLPFKSTKNMKTALLKVTPAFYNLPIWLEQSILYCSLGGKYTIKIPLSVIFLFPPTEIQADSNIEIQKRTKSLIISENNNLSTLNSNACNENHGDGNLHAIWEAGKLIEELENMGYEINDNIEDNLGLIFELDLSICTRGVVDNYIPVSLSTTKMEFEYYYYLGNILNNYNDSIYKVTWNVLALEVFDKLLYVVILLPFYSKLAHFRQSNDVKLKLLEKENASKSIYDKNNVVNNKNQNQKLITLKYGNSLVEDISEDSTKYQADSIPVSQDVMNHLDHQEKRDLENLINVINIMLKLYYDMQQFEKCSNLLEKYKFLMQLKSNNSEIAELSALKNNDSNVCEVKDLN</sequence>
<dbReference type="Gene3D" id="3.10.50.40">
    <property type="match status" value="1"/>
</dbReference>
<organism evidence="1 2">
    <name type="scientific">Cryptosporidium ubiquitum</name>
    <dbReference type="NCBI Taxonomy" id="857276"/>
    <lineage>
        <taxon>Eukaryota</taxon>
        <taxon>Sar</taxon>
        <taxon>Alveolata</taxon>
        <taxon>Apicomplexa</taxon>
        <taxon>Conoidasida</taxon>
        <taxon>Coccidia</taxon>
        <taxon>Eucoccidiorida</taxon>
        <taxon>Eimeriorina</taxon>
        <taxon>Cryptosporidiidae</taxon>
        <taxon>Cryptosporidium</taxon>
    </lineage>
</organism>
<keyword evidence="2" id="KW-1185">Reference proteome</keyword>
<accession>A0A1J4MRI1</accession>
<comment type="caution">
    <text evidence="1">The sequence shown here is derived from an EMBL/GenBank/DDBJ whole genome shotgun (WGS) entry which is preliminary data.</text>
</comment>
<dbReference type="InterPro" id="IPR046357">
    <property type="entry name" value="PPIase_dom_sf"/>
</dbReference>
<dbReference type="VEuPathDB" id="CryptoDB:cubi_02022"/>
<dbReference type="SUPFAM" id="SSF54534">
    <property type="entry name" value="FKBP-like"/>
    <property type="match status" value="1"/>
</dbReference>
<name>A0A1J4MRI1_9CRYT</name>